<reference evidence="10 11" key="1">
    <citation type="submission" date="2020-03" db="EMBL/GenBank/DDBJ databases">
        <title>Roseomonas stagni sp. nov., isolated from pond water in Japan.</title>
        <authorList>
            <person name="Furuhata K."/>
            <person name="Miyamoto H."/>
            <person name="Goto K."/>
        </authorList>
    </citation>
    <scope>NUCLEOTIDE SEQUENCE [LARGE SCALE GENOMIC DNA]</scope>
    <source>
        <strain evidence="10 11">PeD5</strain>
    </source>
</reference>
<dbReference type="InterPro" id="IPR020602">
    <property type="entry name" value="GTP_CycHdrlase_I_dom"/>
</dbReference>
<keyword evidence="7 8" id="KW-0342">GTP-binding</keyword>
<dbReference type="GO" id="GO:0005737">
    <property type="term" value="C:cytoplasm"/>
    <property type="evidence" value="ECO:0007669"/>
    <property type="project" value="TreeGrafter"/>
</dbReference>
<keyword evidence="8" id="KW-0547">Nucleotide-binding</keyword>
<dbReference type="HAMAP" id="MF_00223">
    <property type="entry name" value="FolE"/>
    <property type="match status" value="1"/>
</dbReference>
<dbReference type="PROSITE" id="PS00860">
    <property type="entry name" value="GTP_CYCLOHYDROL_1_2"/>
    <property type="match status" value="1"/>
</dbReference>
<dbReference type="EMBL" id="JAAIKB010000005">
    <property type="protein sequence ID" value="NGM21354.1"/>
    <property type="molecule type" value="Genomic_DNA"/>
</dbReference>
<dbReference type="GO" id="GO:0046654">
    <property type="term" value="P:tetrahydrofolate biosynthetic process"/>
    <property type="evidence" value="ECO:0007669"/>
    <property type="project" value="UniProtKB-UniRule"/>
</dbReference>
<comment type="catalytic activity">
    <reaction evidence="1 8">
        <text>GTP + H2O = 7,8-dihydroneopterin 3'-triphosphate + formate + H(+)</text>
        <dbReference type="Rhea" id="RHEA:17473"/>
        <dbReference type="ChEBI" id="CHEBI:15377"/>
        <dbReference type="ChEBI" id="CHEBI:15378"/>
        <dbReference type="ChEBI" id="CHEBI:15740"/>
        <dbReference type="ChEBI" id="CHEBI:37565"/>
        <dbReference type="ChEBI" id="CHEBI:58462"/>
        <dbReference type="EC" id="3.5.4.16"/>
    </reaction>
</comment>
<dbReference type="GO" id="GO:0006730">
    <property type="term" value="P:one-carbon metabolic process"/>
    <property type="evidence" value="ECO:0007669"/>
    <property type="project" value="UniProtKB-UniRule"/>
</dbReference>
<dbReference type="Proteomes" id="UP000475385">
    <property type="component" value="Unassembled WGS sequence"/>
</dbReference>
<dbReference type="GO" id="GO:0006729">
    <property type="term" value="P:tetrahydrobiopterin biosynthetic process"/>
    <property type="evidence" value="ECO:0007669"/>
    <property type="project" value="TreeGrafter"/>
</dbReference>
<comment type="subunit">
    <text evidence="8">Homopolymer.</text>
</comment>
<keyword evidence="11" id="KW-1185">Reference proteome</keyword>
<dbReference type="Gene3D" id="3.30.1130.10">
    <property type="match status" value="1"/>
</dbReference>
<comment type="similarity">
    <text evidence="3 8">Belongs to the GTP cyclohydrolase I family.</text>
</comment>
<dbReference type="GO" id="GO:0008270">
    <property type="term" value="F:zinc ion binding"/>
    <property type="evidence" value="ECO:0007669"/>
    <property type="project" value="UniProtKB-UniRule"/>
</dbReference>
<keyword evidence="8" id="KW-0862">Zinc</keyword>
<dbReference type="SUPFAM" id="SSF55620">
    <property type="entry name" value="Tetrahydrobiopterin biosynthesis enzymes-like"/>
    <property type="match status" value="1"/>
</dbReference>
<dbReference type="NCBIfam" id="NF006825">
    <property type="entry name" value="PRK09347.1-2"/>
    <property type="match status" value="1"/>
</dbReference>
<gene>
    <name evidence="8 10" type="primary">folE</name>
    <name evidence="10" type="ORF">G3576_15125</name>
</gene>
<accession>A0A6M1LNI3</accession>
<evidence type="ECO:0000256" key="6">
    <source>
        <dbReference type="ARBA" id="ARBA00022801"/>
    </source>
</evidence>
<evidence type="ECO:0000256" key="5">
    <source>
        <dbReference type="ARBA" id="ARBA00022563"/>
    </source>
</evidence>
<dbReference type="InterPro" id="IPR043134">
    <property type="entry name" value="GTP-CH-I_N"/>
</dbReference>
<evidence type="ECO:0000256" key="4">
    <source>
        <dbReference type="ARBA" id="ARBA00011857"/>
    </source>
</evidence>
<protein>
    <recommendedName>
        <fullName evidence="8">GTP cyclohydrolase 1</fullName>
        <ecNumber evidence="8">3.5.4.16</ecNumber>
    </recommendedName>
    <alternativeName>
        <fullName evidence="8">GTP cyclohydrolase I</fullName>
        <shortName evidence="8">GTP-CH-I</shortName>
    </alternativeName>
</protein>
<evidence type="ECO:0000256" key="7">
    <source>
        <dbReference type="ARBA" id="ARBA00023134"/>
    </source>
</evidence>
<evidence type="ECO:0000313" key="11">
    <source>
        <dbReference type="Proteomes" id="UP000475385"/>
    </source>
</evidence>
<feature type="binding site" evidence="8">
    <location>
        <position position="141"/>
    </location>
    <ligand>
        <name>Zn(2+)</name>
        <dbReference type="ChEBI" id="CHEBI:29105"/>
    </ligand>
</feature>
<evidence type="ECO:0000313" key="10">
    <source>
        <dbReference type="EMBL" id="NGM21354.1"/>
    </source>
</evidence>
<feature type="domain" description="GTP cyclohydrolase I" evidence="9">
    <location>
        <begin position="68"/>
        <end position="245"/>
    </location>
</feature>
<keyword evidence="5 8" id="KW-0554">One-carbon metabolism</keyword>
<dbReference type="UniPathway" id="UPA00848">
    <property type="reaction ID" value="UER00151"/>
</dbReference>
<evidence type="ECO:0000256" key="1">
    <source>
        <dbReference type="ARBA" id="ARBA00001052"/>
    </source>
</evidence>
<dbReference type="GO" id="GO:0005525">
    <property type="term" value="F:GTP binding"/>
    <property type="evidence" value="ECO:0007669"/>
    <property type="project" value="UniProtKB-KW"/>
</dbReference>
<keyword evidence="8" id="KW-0479">Metal-binding</keyword>
<evidence type="ECO:0000256" key="8">
    <source>
        <dbReference type="HAMAP-Rule" id="MF_00223"/>
    </source>
</evidence>
<dbReference type="AlphaFoldDB" id="A0A6M1LNI3"/>
<dbReference type="PANTHER" id="PTHR11109:SF7">
    <property type="entry name" value="GTP CYCLOHYDROLASE 1"/>
    <property type="match status" value="1"/>
</dbReference>
<sequence>MRHSTHYCAIPDAPHLACRGRRRDAAARQDYRRIQTPSGTKTVNIQTPASIAAPQASTLQRPTREEAEAAVRTLLLWAGDDPNREGLVDTPARVARAYEEFFGGYATDPVELLARSFEETDGYDEMVVLRDIRLESHCEHHLVPIIGRAHIAYIPDGRVVGISKLARVLEAYAKRLQIQEKLTAQVANTIETVLKPKGVAVVIEAQHQCMTTRGIHKPGVSMVTSRMLGAFRDDPSTRREFLAMIGSPRLGAEG</sequence>
<comment type="subunit">
    <text evidence="4">Toroid-shaped homodecamer, composed of two pentamers of five dimers.</text>
</comment>
<keyword evidence="6 8" id="KW-0378">Hydrolase</keyword>
<dbReference type="InterPro" id="IPR001474">
    <property type="entry name" value="GTP_CycHdrlase_I"/>
</dbReference>
<organism evidence="10 11">
    <name type="scientific">Falsiroseomonas algicola</name>
    <dbReference type="NCBI Taxonomy" id="2716930"/>
    <lineage>
        <taxon>Bacteria</taxon>
        <taxon>Pseudomonadati</taxon>
        <taxon>Pseudomonadota</taxon>
        <taxon>Alphaproteobacteria</taxon>
        <taxon>Acetobacterales</taxon>
        <taxon>Roseomonadaceae</taxon>
        <taxon>Falsiroseomonas</taxon>
    </lineage>
</organism>
<evidence type="ECO:0000259" key="9">
    <source>
        <dbReference type="Pfam" id="PF01227"/>
    </source>
</evidence>
<dbReference type="InterPro" id="IPR018234">
    <property type="entry name" value="GTP_CycHdrlase_I_CS"/>
</dbReference>
<dbReference type="PROSITE" id="PS00859">
    <property type="entry name" value="GTP_CYCLOHYDROL_1_1"/>
    <property type="match status" value="1"/>
</dbReference>
<proteinExistence type="inferred from homology"/>
<dbReference type="FunFam" id="1.10.286.10:FF:000001">
    <property type="entry name" value="GTP cyclohydrolase 1"/>
    <property type="match status" value="1"/>
</dbReference>
<evidence type="ECO:0000256" key="2">
    <source>
        <dbReference type="ARBA" id="ARBA00005080"/>
    </source>
</evidence>
<dbReference type="Pfam" id="PF01227">
    <property type="entry name" value="GTP_cyclohydroI"/>
    <property type="match status" value="1"/>
</dbReference>
<comment type="pathway">
    <text evidence="2 8">Cofactor biosynthesis; 7,8-dihydroneopterin triphosphate biosynthesis; 7,8-dihydroneopterin triphosphate from GTP: step 1/1.</text>
</comment>
<feature type="binding site" evidence="8">
    <location>
        <position position="209"/>
    </location>
    <ligand>
        <name>Zn(2+)</name>
        <dbReference type="ChEBI" id="CHEBI:29105"/>
    </ligand>
</feature>
<feature type="binding site" evidence="8">
    <location>
        <position position="138"/>
    </location>
    <ligand>
        <name>Zn(2+)</name>
        <dbReference type="ChEBI" id="CHEBI:29105"/>
    </ligand>
</feature>
<comment type="caution">
    <text evidence="10">The sequence shown here is derived from an EMBL/GenBank/DDBJ whole genome shotgun (WGS) entry which is preliminary data.</text>
</comment>
<dbReference type="FunFam" id="3.30.1130.10:FF:000001">
    <property type="entry name" value="GTP cyclohydrolase 1"/>
    <property type="match status" value="1"/>
</dbReference>
<dbReference type="NCBIfam" id="NF006826">
    <property type="entry name" value="PRK09347.1-3"/>
    <property type="match status" value="1"/>
</dbReference>
<name>A0A6M1LNI3_9PROT</name>
<evidence type="ECO:0000256" key="3">
    <source>
        <dbReference type="ARBA" id="ARBA00008085"/>
    </source>
</evidence>
<dbReference type="PANTHER" id="PTHR11109">
    <property type="entry name" value="GTP CYCLOHYDROLASE I"/>
    <property type="match status" value="1"/>
</dbReference>
<dbReference type="Gene3D" id="1.10.286.10">
    <property type="match status" value="1"/>
</dbReference>
<dbReference type="NCBIfam" id="TIGR00063">
    <property type="entry name" value="folE"/>
    <property type="match status" value="1"/>
</dbReference>
<dbReference type="EC" id="3.5.4.16" evidence="8"/>
<dbReference type="InterPro" id="IPR043133">
    <property type="entry name" value="GTP-CH-I_C/QueF"/>
</dbReference>
<dbReference type="GO" id="GO:0003934">
    <property type="term" value="F:GTP cyclohydrolase I activity"/>
    <property type="evidence" value="ECO:0007669"/>
    <property type="project" value="UniProtKB-UniRule"/>
</dbReference>